<proteinExistence type="predicted"/>
<comment type="caution">
    <text evidence="1">The sequence shown here is derived from an EMBL/GenBank/DDBJ whole genome shotgun (WGS) entry which is preliminary data.</text>
</comment>
<protein>
    <submittedName>
        <fullName evidence="1">Uncharacterized protein</fullName>
    </submittedName>
</protein>
<accession>A0AAV8SWI6</accession>
<keyword evidence="2" id="KW-1185">Reference proteome</keyword>
<dbReference type="AlphaFoldDB" id="A0AAV8SWI6"/>
<evidence type="ECO:0000313" key="1">
    <source>
        <dbReference type="EMBL" id="KAJ8758747.1"/>
    </source>
</evidence>
<reference evidence="1 2" key="1">
    <citation type="submission" date="2021-09" db="EMBL/GenBank/DDBJ databases">
        <title>Genomic insights and catalytic innovation underlie evolution of tropane alkaloids biosynthesis.</title>
        <authorList>
            <person name="Wang Y.-J."/>
            <person name="Tian T."/>
            <person name="Huang J.-P."/>
            <person name="Huang S.-X."/>
        </authorList>
    </citation>
    <scope>NUCLEOTIDE SEQUENCE [LARGE SCALE GENOMIC DNA]</scope>
    <source>
        <strain evidence="1">KIB-2018</strain>
        <tissue evidence="1">Leaf</tissue>
    </source>
</reference>
<gene>
    <name evidence="1" type="ORF">K2173_000468</name>
</gene>
<sequence length="80" mass="9132">MENSLSLVEVDIVSDHNCLLFLIFNIPTCNRYIREGQYSICIRANSVEEKLIHNLPVCLSFLTMKFDYCSTGNCLIDLPS</sequence>
<dbReference type="EMBL" id="JAIWQS010000007">
    <property type="protein sequence ID" value="KAJ8758747.1"/>
    <property type="molecule type" value="Genomic_DNA"/>
</dbReference>
<name>A0AAV8SWI6_9ROSI</name>
<organism evidence="1 2">
    <name type="scientific">Erythroxylum novogranatense</name>
    <dbReference type="NCBI Taxonomy" id="1862640"/>
    <lineage>
        <taxon>Eukaryota</taxon>
        <taxon>Viridiplantae</taxon>
        <taxon>Streptophyta</taxon>
        <taxon>Embryophyta</taxon>
        <taxon>Tracheophyta</taxon>
        <taxon>Spermatophyta</taxon>
        <taxon>Magnoliopsida</taxon>
        <taxon>eudicotyledons</taxon>
        <taxon>Gunneridae</taxon>
        <taxon>Pentapetalae</taxon>
        <taxon>rosids</taxon>
        <taxon>fabids</taxon>
        <taxon>Malpighiales</taxon>
        <taxon>Erythroxylaceae</taxon>
        <taxon>Erythroxylum</taxon>
    </lineage>
</organism>
<dbReference type="Proteomes" id="UP001159364">
    <property type="component" value="Linkage Group LG07"/>
</dbReference>
<evidence type="ECO:0000313" key="2">
    <source>
        <dbReference type="Proteomes" id="UP001159364"/>
    </source>
</evidence>